<gene>
    <name evidence="1" type="ORF">KIN34_15990</name>
</gene>
<proteinExistence type="predicted"/>
<comment type="caution">
    <text evidence="1">The sequence shown here is derived from an EMBL/GenBank/DDBJ whole genome shotgun (WGS) entry which is preliminary data.</text>
</comment>
<protein>
    <submittedName>
        <fullName evidence="1">DUF3046 domain-containing protein</fullName>
    </submittedName>
</protein>
<name>A0ABS5U320_9CELL</name>
<evidence type="ECO:0000313" key="1">
    <source>
        <dbReference type="EMBL" id="MBT0995780.1"/>
    </source>
</evidence>
<dbReference type="RefSeq" id="WP_214352941.1">
    <property type="nucleotide sequence ID" value="NZ_JAHBOH010000002.1"/>
</dbReference>
<keyword evidence="2" id="KW-1185">Reference proteome</keyword>
<reference evidence="1 2" key="1">
    <citation type="submission" date="2021-05" db="EMBL/GenBank/DDBJ databases">
        <title>Description of Cellulomonas sp. DKR-3 sp. nov.</title>
        <authorList>
            <person name="Dahal R.H."/>
            <person name="Chaudhary D.K."/>
        </authorList>
    </citation>
    <scope>NUCLEOTIDE SEQUENCE [LARGE SCALE GENOMIC DNA]</scope>
    <source>
        <strain evidence="1 2">DKR-3</strain>
    </source>
</reference>
<dbReference type="Pfam" id="PF11248">
    <property type="entry name" value="DUF3046"/>
    <property type="match status" value="1"/>
</dbReference>
<evidence type="ECO:0000313" key="2">
    <source>
        <dbReference type="Proteomes" id="UP000722125"/>
    </source>
</evidence>
<dbReference type="InterPro" id="IPR021408">
    <property type="entry name" value="DUF3046"/>
</dbReference>
<accession>A0ABS5U320</accession>
<dbReference type="Proteomes" id="UP000722125">
    <property type="component" value="Unassembled WGS sequence"/>
</dbReference>
<dbReference type="EMBL" id="JAHBOH010000002">
    <property type="protein sequence ID" value="MBT0995780.1"/>
    <property type="molecule type" value="Genomic_DNA"/>
</dbReference>
<organism evidence="1 2">
    <name type="scientific">Cellulomonas fulva</name>
    <dbReference type="NCBI Taxonomy" id="2835530"/>
    <lineage>
        <taxon>Bacteria</taxon>
        <taxon>Bacillati</taxon>
        <taxon>Actinomycetota</taxon>
        <taxon>Actinomycetes</taxon>
        <taxon>Micrococcales</taxon>
        <taxon>Cellulomonadaceae</taxon>
        <taxon>Cellulomonas</taxon>
    </lineage>
</organism>
<sequence length="77" mass="8633">MRYSEFWELVDEVLGSAAGRELVATLALGSLDNRTAAAALEDGEEPRAVWHALCDELELPESRRWGSDLRRPAPPRR</sequence>